<dbReference type="AlphaFoldDB" id="A0ABD1W649"/>
<name>A0ABD1W649_9LAMI</name>
<sequence length="393" mass="45311">MQSGYEITGIQQQHNFMEENMNQNSEFNPQQQYHHVLQQIHTLPTTQQLFQGQNHFQAYFQQYHHQQRRLNESYCEPVQENISYVGSGGGGDCGSVPFFPASLKLDLNHESGRNNKETVIINEGEDALLRGSEQYHVPESRQTPLAMPHCWQNQEDSAIEQCFWKPLTAAVSNEDSEIEDKQEHQHMNSRNHSKYFQEPQMNCLERESRLYGELEAIYKRIGTAGSNQTGSGSVHLPVNTHIPASEASIGEEESIIMAKKRRKRKKMKDQLDSMANFLESLVKQIMEHQENLHQKFTEVIERLDQERREREEAWRKQELAKFEREAEARAREKAMATSREAAIVSYLEKITGQRINLPPLKLQPVISENPFCTELNSTSASDAGGDEHNERMA</sequence>
<evidence type="ECO:0000256" key="1">
    <source>
        <dbReference type="SAM" id="MobiDB-lite"/>
    </source>
</evidence>
<reference evidence="3" key="1">
    <citation type="submission" date="2024-07" db="EMBL/GenBank/DDBJ databases">
        <title>Two chromosome-level genome assemblies of Korean endemic species Abeliophyllum distichum and Forsythia ovata (Oleaceae).</title>
        <authorList>
            <person name="Jang H."/>
        </authorList>
    </citation>
    <scope>NUCLEOTIDE SEQUENCE [LARGE SCALE GENOMIC DNA]</scope>
</reference>
<protein>
    <submittedName>
        <fullName evidence="2">Uncharacterized protein</fullName>
    </submittedName>
</protein>
<dbReference type="PANTHER" id="PTHR21654:SF31">
    <property type="entry name" value="OS02G0104500 PROTEIN"/>
    <property type="match status" value="1"/>
</dbReference>
<dbReference type="EMBL" id="JBFOLJ010000004">
    <property type="protein sequence ID" value="KAL2545119.1"/>
    <property type="molecule type" value="Genomic_DNA"/>
</dbReference>
<dbReference type="PANTHER" id="PTHR21654">
    <property type="entry name" value="FI21293P1"/>
    <property type="match status" value="1"/>
</dbReference>
<comment type="caution">
    <text evidence="2">The sequence shown here is derived from an EMBL/GenBank/DDBJ whole genome shotgun (WGS) entry which is preliminary data.</text>
</comment>
<keyword evidence="3" id="KW-1185">Reference proteome</keyword>
<proteinExistence type="predicted"/>
<evidence type="ECO:0000313" key="2">
    <source>
        <dbReference type="EMBL" id="KAL2545119.1"/>
    </source>
</evidence>
<dbReference type="Proteomes" id="UP001604277">
    <property type="component" value="Unassembled WGS sequence"/>
</dbReference>
<evidence type="ECO:0000313" key="3">
    <source>
        <dbReference type="Proteomes" id="UP001604277"/>
    </source>
</evidence>
<organism evidence="2 3">
    <name type="scientific">Forsythia ovata</name>
    <dbReference type="NCBI Taxonomy" id="205694"/>
    <lineage>
        <taxon>Eukaryota</taxon>
        <taxon>Viridiplantae</taxon>
        <taxon>Streptophyta</taxon>
        <taxon>Embryophyta</taxon>
        <taxon>Tracheophyta</taxon>
        <taxon>Spermatophyta</taxon>
        <taxon>Magnoliopsida</taxon>
        <taxon>eudicotyledons</taxon>
        <taxon>Gunneridae</taxon>
        <taxon>Pentapetalae</taxon>
        <taxon>asterids</taxon>
        <taxon>lamiids</taxon>
        <taxon>Lamiales</taxon>
        <taxon>Oleaceae</taxon>
        <taxon>Forsythieae</taxon>
        <taxon>Forsythia</taxon>
    </lineage>
</organism>
<feature type="region of interest" description="Disordered" evidence="1">
    <location>
        <begin position="373"/>
        <end position="393"/>
    </location>
</feature>
<gene>
    <name evidence="2" type="ORF">Fot_14352</name>
</gene>
<accession>A0ABD1W649</accession>